<sequence>MYSPSSRFGKRGTDYWKKFPLHTVQDIRDWQNDCLTNGGNASAPRFSGPDGVRRPSVPLSQYQPEIEFRREHASEFQEHREAPKLPRIHQIEIPNSPEDAGVSPAKVVHSPGLDNEIRESRPRIDPVFEAIQYQRAQAEAVHELSSGVQQKPSLWRGAPSVSFQQQFLW</sequence>
<dbReference type="OrthoDB" id="10261408at2759"/>
<dbReference type="VEuPathDB" id="FungiDB:ASPCADRAFT_206020"/>
<feature type="region of interest" description="Disordered" evidence="1">
    <location>
        <begin position="40"/>
        <end position="61"/>
    </location>
</feature>
<keyword evidence="3" id="KW-1185">Reference proteome</keyword>
<protein>
    <submittedName>
        <fullName evidence="2">Uncharacterized protein</fullName>
    </submittedName>
</protein>
<evidence type="ECO:0000313" key="3">
    <source>
        <dbReference type="Proteomes" id="UP000188318"/>
    </source>
</evidence>
<reference evidence="3" key="1">
    <citation type="journal article" date="2017" name="Genome Biol.">
        <title>Comparative genomics reveals high biological diversity and specific adaptations in the industrially and medically important fungal genus Aspergillus.</title>
        <authorList>
            <person name="de Vries R.P."/>
            <person name="Riley R."/>
            <person name="Wiebenga A."/>
            <person name="Aguilar-Osorio G."/>
            <person name="Amillis S."/>
            <person name="Uchima C.A."/>
            <person name="Anderluh G."/>
            <person name="Asadollahi M."/>
            <person name="Askin M."/>
            <person name="Barry K."/>
            <person name="Battaglia E."/>
            <person name="Bayram O."/>
            <person name="Benocci T."/>
            <person name="Braus-Stromeyer S.A."/>
            <person name="Caldana C."/>
            <person name="Canovas D."/>
            <person name="Cerqueira G.C."/>
            <person name="Chen F."/>
            <person name="Chen W."/>
            <person name="Choi C."/>
            <person name="Clum A."/>
            <person name="Dos Santos R.A."/>
            <person name="Damasio A.R."/>
            <person name="Diallinas G."/>
            <person name="Emri T."/>
            <person name="Fekete E."/>
            <person name="Flipphi M."/>
            <person name="Freyberg S."/>
            <person name="Gallo A."/>
            <person name="Gournas C."/>
            <person name="Habgood R."/>
            <person name="Hainaut M."/>
            <person name="Harispe M.L."/>
            <person name="Henrissat B."/>
            <person name="Hilden K.S."/>
            <person name="Hope R."/>
            <person name="Hossain A."/>
            <person name="Karabika E."/>
            <person name="Karaffa L."/>
            <person name="Karanyi Z."/>
            <person name="Krasevec N."/>
            <person name="Kuo A."/>
            <person name="Kusch H."/>
            <person name="LaButti K."/>
            <person name="Lagendijk E.L."/>
            <person name="Lapidus A."/>
            <person name="Levasseur A."/>
            <person name="Lindquist E."/>
            <person name="Lipzen A."/>
            <person name="Logrieco A.F."/>
            <person name="MacCabe A."/>
            <person name="Maekelae M.R."/>
            <person name="Malavazi I."/>
            <person name="Melin P."/>
            <person name="Meyer V."/>
            <person name="Mielnichuk N."/>
            <person name="Miskei M."/>
            <person name="Molnar A.P."/>
            <person name="Mule G."/>
            <person name="Ngan C.Y."/>
            <person name="Orejas M."/>
            <person name="Orosz E."/>
            <person name="Ouedraogo J.P."/>
            <person name="Overkamp K.M."/>
            <person name="Park H.-S."/>
            <person name="Perrone G."/>
            <person name="Piumi F."/>
            <person name="Punt P.J."/>
            <person name="Ram A.F."/>
            <person name="Ramon A."/>
            <person name="Rauscher S."/>
            <person name="Record E."/>
            <person name="Riano-Pachon D.M."/>
            <person name="Robert V."/>
            <person name="Roehrig J."/>
            <person name="Ruller R."/>
            <person name="Salamov A."/>
            <person name="Salih N.S."/>
            <person name="Samson R.A."/>
            <person name="Sandor E."/>
            <person name="Sanguinetti M."/>
            <person name="Schuetze T."/>
            <person name="Sepcic K."/>
            <person name="Shelest E."/>
            <person name="Sherlock G."/>
            <person name="Sophianopoulou V."/>
            <person name="Squina F.M."/>
            <person name="Sun H."/>
            <person name="Susca A."/>
            <person name="Todd R.B."/>
            <person name="Tsang A."/>
            <person name="Unkles S.E."/>
            <person name="van de Wiele N."/>
            <person name="van Rossen-Uffink D."/>
            <person name="Oliveira J.V."/>
            <person name="Vesth T.C."/>
            <person name="Visser J."/>
            <person name="Yu J.-H."/>
            <person name="Zhou M."/>
            <person name="Andersen M.R."/>
            <person name="Archer D.B."/>
            <person name="Baker S.E."/>
            <person name="Benoit I."/>
            <person name="Brakhage A.A."/>
            <person name="Braus G.H."/>
            <person name="Fischer R."/>
            <person name="Frisvad J.C."/>
            <person name="Goldman G.H."/>
            <person name="Houbraken J."/>
            <person name="Oakley B."/>
            <person name="Pocsi I."/>
            <person name="Scazzocchio C."/>
            <person name="Seiboth B."/>
            <person name="vanKuyk P.A."/>
            <person name="Wortman J."/>
            <person name="Dyer P.S."/>
            <person name="Grigoriev I.V."/>
        </authorList>
    </citation>
    <scope>NUCLEOTIDE SEQUENCE [LARGE SCALE GENOMIC DNA]</scope>
    <source>
        <strain evidence="3">ITEM 5010</strain>
    </source>
</reference>
<dbReference type="OMA" id="KNDAQYW"/>
<evidence type="ECO:0000313" key="2">
    <source>
        <dbReference type="EMBL" id="OOF97198.1"/>
    </source>
</evidence>
<name>A0A1R3RRU9_ASPC5</name>
<accession>A0A1R3RRU9</accession>
<dbReference type="EMBL" id="KV907497">
    <property type="protein sequence ID" value="OOF97198.1"/>
    <property type="molecule type" value="Genomic_DNA"/>
</dbReference>
<dbReference type="AlphaFoldDB" id="A0A1R3RRU9"/>
<proteinExistence type="predicted"/>
<organism evidence="2 3">
    <name type="scientific">Aspergillus carbonarius (strain ITEM 5010)</name>
    <dbReference type="NCBI Taxonomy" id="602072"/>
    <lineage>
        <taxon>Eukaryota</taxon>
        <taxon>Fungi</taxon>
        <taxon>Dikarya</taxon>
        <taxon>Ascomycota</taxon>
        <taxon>Pezizomycotina</taxon>
        <taxon>Eurotiomycetes</taxon>
        <taxon>Eurotiomycetidae</taxon>
        <taxon>Eurotiales</taxon>
        <taxon>Aspergillaceae</taxon>
        <taxon>Aspergillus</taxon>
        <taxon>Aspergillus subgen. Circumdati</taxon>
    </lineage>
</organism>
<gene>
    <name evidence="2" type="ORF">ASPCADRAFT_206020</name>
</gene>
<evidence type="ECO:0000256" key="1">
    <source>
        <dbReference type="SAM" id="MobiDB-lite"/>
    </source>
</evidence>
<dbReference type="Proteomes" id="UP000188318">
    <property type="component" value="Unassembled WGS sequence"/>
</dbReference>